<protein>
    <recommendedName>
        <fullName evidence="4">Tetratricopeptide repeat protein</fullName>
    </recommendedName>
</protein>
<accession>A0ABZ0WAM5</accession>
<dbReference type="SUPFAM" id="SSF81901">
    <property type="entry name" value="HCP-like"/>
    <property type="match status" value="1"/>
</dbReference>
<name>A0ABZ0WAM5_9BACT</name>
<evidence type="ECO:0000313" key="3">
    <source>
        <dbReference type="Proteomes" id="UP001325680"/>
    </source>
</evidence>
<reference evidence="2 3" key="1">
    <citation type="submission" date="2023-12" db="EMBL/GenBank/DDBJ databases">
        <title>Genome sequencing and assembly of bacterial species from a model synthetic community.</title>
        <authorList>
            <person name="Hogle S.L."/>
        </authorList>
    </citation>
    <scope>NUCLEOTIDE SEQUENCE [LARGE SCALE GENOMIC DNA]</scope>
    <source>
        <strain evidence="2 3">HAMBI_3031</strain>
    </source>
</reference>
<evidence type="ECO:0008006" key="4">
    <source>
        <dbReference type="Google" id="ProtNLM"/>
    </source>
</evidence>
<feature type="chain" id="PRO_5046016771" description="Tetratricopeptide repeat protein" evidence="1">
    <location>
        <begin position="23"/>
        <end position="378"/>
    </location>
</feature>
<keyword evidence="1" id="KW-0732">Signal</keyword>
<gene>
    <name evidence="2" type="ORF">U0035_09380</name>
</gene>
<dbReference type="InterPro" id="IPR011990">
    <property type="entry name" value="TPR-like_helical_dom_sf"/>
</dbReference>
<proteinExistence type="predicted"/>
<evidence type="ECO:0000313" key="2">
    <source>
        <dbReference type="EMBL" id="WQD40355.1"/>
    </source>
</evidence>
<organism evidence="2 3">
    <name type="scientific">Niabella yanshanensis</name>
    <dbReference type="NCBI Taxonomy" id="577386"/>
    <lineage>
        <taxon>Bacteria</taxon>
        <taxon>Pseudomonadati</taxon>
        <taxon>Bacteroidota</taxon>
        <taxon>Chitinophagia</taxon>
        <taxon>Chitinophagales</taxon>
        <taxon>Chitinophagaceae</taxon>
        <taxon>Niabella</taxon>
    </lineage>
</organism>
<keyword evidence="3" id="KW-1185">Reference proteome</keyword>
<dbReference type="Gene3D" id="1.25.40.10">
    <property type="entry name" value="Tetratricopeptide repeat domain"/>
    <property type="match status" value="2"/>
</dbReference>
<dbReference type="RefSeq" id="WP_114792052.1">
    <property type="nucleotide sequence ID" value="NZ_CP139960.1"/>
</dbReference>
<dbReference type="Proteomes" id="UP001325680">
    <property type="component" value="Chromosome"/>
</dbReference>
<dbReference type="EMBL" id="CP139960">
    <property type="protein sequence ID" value="WQD40355.1"/>
    <property type="molecule type" value="Genomic_DNA"/>
</dbReference>
<sequence>MTKRLPQLLLFLCCYFSSFSMTSNDSLQYFLQIRDYDNAIEWLLAHEPEGYSRNHYLTLGYCYYMNNQERQALQPYQKVYDQESHELQANLYLGLINQQIREYGRALLFFRNLTILYPSNYKYWLYTASVFQSLQFSDSSFFYSEKAYIINPKASDAALRYCHALLLSQKRNEAIKVINDFLKSDSTKPEIISQKINFSDYDKKHKEVIFWGERLLRDSVKSARPLTSLAYAYLNTEQPDKCLELYKWMEKESIGNESLTYCASQAYAQRKDYVASNRLLDECLAQNIMRPAITYFRSKADNYENVKQYKKAIAQYDSSYYIFHSPFDLYYKGRVYDIFLNDKKQASVFYKKFLAEKQKPETPLEEKLFHYIGEYLQP</sequence>
<dbReference type="SUPFAM" id="SSF48452">
    <property type="entry name" value="TPR-like"/>
    <property type="match status" value="1"/>
</dbReference>
<evidence type="ECO:0000256" key="1">
    <source>
        <dbReference type="SAM" id="SignalP"/>
    </source>
</evidence>
<feature type="signal peptide" evidence="1">
    <location>
        <begin position="1"/>
        <end position="22"/>
    </location>
</feature>